<accession>A0A0C3BBZ8</accession>
<dbReference type="EMBL" id="KN833054">
    <property type="protein sequence ID" value="KIM74857.1"/>
    <property type="molecule type" value="Genomic_DNA"/>
</dbReference>
<protein>
    <submittedName>
        <fullName evidence="1">Uncharacterized protein</fullName>
    </submittedName>
</protein>
<dbReference type="HOGENOM" id="CLU_3107222_0_0_1"/>
<proteinExistence type="predicted"/>
<name>A0A0C3BBZ8_PILCF</name>
<reference evidence="1 2" key="1">
    <citation type="submission" date="2014-04" db="EMBL/GenBank/DDBJ databases">
        <authorList>
            <consortium name="DOE Joint Genome Institute"/>
            <person name="Kuo A."/>
            <person name="Tarkka M."/>
            <person name="Buscot F."/>
            <person name="Kohler A."/>
            <person name="Nagy L.G."/>
            <person name="Floudas D."/>
            <person name="Copeland A."/>
            <person name="Barry K.W."/>
            <person name="Cichocki N."/>
            <person name="Veneault-Fourrey C."/>
            <person name="LaButti K."/>
            <person name="Lindquist E.A."/>
            <person name="Lipzen A."/>
            <person name="Lundell T."/>
            <person name="Morin E."/>
            <person name="Murat C."/>
            <person name="Sun H."/>
            <person name="Tunlid A."/>
            <person name="Henrissat B."/>
            <person name="Grigoriev I.V."/>
            <person name="Hibbett D.S."/>
            <person name="Martin F."/>
            <person name="Nordberg H.P."/>
            <person name="Cantor M.N."/>
            <person name="Hua S.X."/>
        </authorList>
    </citation>
    <scope>NUCLEOTIDE SEQUENCE [LARGE SCALE GENOMIC DNA]</scope>
    <source>
        <strain evidence="1 2">F 1598</strain>
    </source>
</reference>
<keyword evidence="2" id="KW-1185">Reference proteome</keyword>
<evidence type="ECO:0000313" key="1">
    <source>
        <dbReference type="EMBL" id="KIM74857.1"/>
    </source>
</evidence>
<evidence type="ECO:0000313" key="2">
    <source>
        <dbReference type="Proteomes" id="UP000054166"/>
    </source>
</evidence>
<gene>
    <name evidence="1" type="ORF">PILCRDRAFT_691660</name>
</gene>
<dbReference type="Proteomes" id="UP000054166">
    <property type="component" value="Unassembled WGS sequence"/>
</dbReference>
<dbReference type="InParanoid" id="A0A0C3BBZ8"/>
<sequence>MGPGRRGISPCASISDQMRLESVCSTPSLLVVRYVLSTSMVFLLSKPQKVR</sequence>
<organism evidence="1 2">
    <name type="scientific">Piloderma croceum (strain F 1598)</name>
    <dbReference type="NCBI Taxonomy" id="765440"/>
    <lineage>
        <taxon>Eukaryota</taxon>
        <taxon>Fungi</taxon>
        <taxon>Dikarya</taxon>
        <taxon>Basidiomycota</taxon>
        <taxon>Agaricomycotina</taxon>
        <taxon>Agaricomycetes</taxon>
        <taxon>Agaricomycetidae</taxon>
        <taxon>Atheliales</taxon>
        <taxon>Atheliaceae</taxon>
        <taxon>Piloderma</taxon>
    </lineage>
</organism>
<reference evidence="2" key="2">
    <citation type="submission" date="2015-01" db="EMBL/GenBank/DDBJ databases">
        <title>Evolutionary Origins and Diversification of the Mycorrhizal Mutualists.</title>
        <authorList>
            <consortium name="DOE Joint Genome Institute"/>
            <consortium name="Mycorrhizal Genomics Consortium"/>
            <person name="Kohler A."/>
            <person name="Kuo A."/>
            <person name="Nagy L.G."/>
            <person name="Floudas D."/>
            <person name="Copeland A."/>
            <person name="Barry K.W."/>
            <person name="Cichocki N."/>
            <person name="Veneault-Fourrey C."/>
            <person name="LaButti K."/>
            <person name="Lindquist E.A."/>
            <person name="Lipzen A."/>
            <person name="Lundell T."/>
            <person name="Morin E."/>
            <person name="Murat C."/>
            <person name="Riley R."/>
            <person name="Ohm R."/>
            <person name="Sun H."/>
            <person name="Tunlid A."/>
            <person name="Henrissat B."/>
            <person name="Grigoriev I.V."/>
            <person name="Hibbett D.S."/>
            <person name="Martin F."/>
        </authorList>
    </citation>
    <scope>NUCLEOTIDE SEQUENCE [LARGE SCALE GENOMIC DNA]</scope>
    <source>
        <strain evidence="2">F 1598</strain>
    </source>
</reference>
<dbReference type="AlphaFoldDB" id="A0A0C3BBZ8"/>